<proteinExistence type="predicted"/>
<protein>
    <submittedName>
        <fullName evidence="2">Uncharacterized protein</fullName>
    </submittedName>
</protein>
<accession>A0ABV9ZH64</accession>
<feature type="region of interest" description="Disordered" evidence="1">
    <location>
        <begin position="1"/>
        <end position="29"/>
    </location>
</feature>
<reference evidence="3" key="1">
    <citation type="journal article" date="2019" name="Int. J. Syst. Evol. Microbiol.">
        <title>The Global Catalogue of Microorganisms (GCM) 10K type strain sequencing project: providing services to taxonomists for standard genome sequencing and annotation.</title>
        <authorList>
            <consortium name="The Broad Institute Genomics Platform"/>
            <consortium name="The Broad Institute Genome Sequencing Center for Infectious Disease"/>
            <person name="Wu L."/>
            <person name="Ma J."/>
        </authorList>
    </citation>
    <scope>NUCLEOTIDE SEQUENCE [LARGE SCALE GENOMIC DNA]</scope>
    <source>
        <strain evidence="3">XZYJ18</strain>
    </source>
</reference>
<evidence type="ECO:0000256" key="1">
    <source>
        <dbReference type="SAM" id="MobiDB-lite"/>
    </source>
</evidence>
<evidence type="ECO:0000313" key="3">
    <source>
        <dbReference type="Proteomes" id="UP001596175"/>
    </source>
</evidence>
<comment type="caution">
    <text evidence="2">The sequence shown here is derived from an EMBL/GenBank/DDBJ whole genome shotgun (WGS) entry which is preliminary data.</text>
</comment>
<organism evidence="2 3">
    <name type="scientific">Actinomycetospora rhizophila</name>
    <dbReference type="NCBI Taxonomy" id="1416876"/>
    <lineage>
        <taxon>Bacteria</taxon>
        <taxon>Bacillati</taxon>
        <taxon>Actinomycetota</taxon>
        <taxon>Actinomycetes</taxon>
        <taxon>Pseudonocardiales</taxon>
        <taxon>Pseudonocardiaceae</taxon>
        <taxon>Actinomycetospora</taxon>
    </lineage>
</organism>
<evidence type="ECO:0000313" key="2">
    <source>
        <dbReference type="EMBL" id="MFC5139851.1"/>
    </source>
</evidence>
<keyword evidence="3" id="KW-1185">Reference proteome</keyword>
<gene>
    <name evidence="2" type="ORF">ACFPK1_16540</name>
</gene>
<name>A0ABV9ZH64_9PSEU</name>
<sequence>MSAPLPLHPRPARAGEDAGLAGTRGDGGTVPHAVARLTAEFPGHHVAVVSATVVRCRRELDGVPPGALPELLERLARQRLRSSARPSAQRPGTES</sequence>
<dbReference type="RefSeq" id="WP_378022033.1">
    <property type="nucleotide sequence ID" value="NZ_JBHSKG010000008.1"/>
</dbReference>
<dbReference type="EMBL" id="JBHSKG010000008">
    <property type="protein sequence ID" value="MFC5139851.1"/>
    <property type="molecule type" value="Genomic_DNA"/>
</dbReference>
<dbReference type="Gene3D" id="1.10.8.1060">
    <property type="entry name" value="Corynebacterium glutamicum thioredoxin-dependent arsenate reductase, N-terminal domain"/>
    <property type="match status" value="1"/>
</dbReference>
<dbReference type="Proteomes" id="UP001596175">
    <property type="component" value="Unassembled WGS sequence"/>
</dbReference>